<dbReference type="Proteomes" id="UP001146793">
    <property type="component" value="Unassembled WGS sequence"/>
</dbReference>
<dbReference type="InterPro" id="IPR036291">
    <property type="entry name" value="NAD(P)-bd_dom_sf"/>
</dbReference>
<dbReference type="InterPro" id="IPR002347">
    <property type="entry name" value="SDR_fam"/>
</dbReference>
<dbReference type="GO" id="GO:0016491">
    <property type="term" value="F:oxidoreductase activity"/>
    <property type="evidence" value="ECO:0007669"/>
    <property type="project" value="UniProtKB-KW"/>
</dbReference>
<organism evidence="4 5">
    <name type="scientific">Anaeramoeba flamelloides</name>
    <dbReference type="NCBI Taxonomy" id="1746091"/>
    <lineage>
        <taxon>Eukaryota</taxon>
        <taxon>Metamonada</taxon>
        <taxon>Anaeramoebidae</taxon>
        <taxon>Anaeramoeba</taxon>
    </lineage>
</organism>
<comment type="caution">
    <text evidence="4">The sequence shown here is derived from an EMBL/GenBank/DDBJ whole genome shotgun (WGS) entry which is preliminary data.</text>
</comment>
<accession>A0AAV7ZN36</accession>
<dbReference type="PIRSF" id="PIRSF000126">
    <property type="entry name" value="11-beta-HSD1"/>
    <property type="match status" value="1"/>
</dbReference>
<keyword evidence="3" id="KW-0472">Membrane</keyword>
<keyword evidence="3" id="KW-0812">Transmembrane</keyword>
<evidence type="ECO:0000313" key="5">
    <source>
        <dbReference type="Proteomes" id="UP001146793"/>
    </source>
</evidence>
<name>A0AAV7ZN36_9EUKA</name>
<dbReference type="PANTHER" id="PTHR42901">
    <property type="entry name" value="ALCOHOL DEHYDROGENASE"/>
    <property type="match status" value="1"/>
</dbReference>
<sequence length="306" mass="34093">MFLLFKIIIVLSFIFLLLQLGPTIYLFFQKGMPNLKKKYGAKWALITGGSTGIGYQFAEDLASQDVNVVLLANNKDRLENAKTKINEKYPNVEVRTISVDLSGDALDLEKALDEHVAELNVNIVFSNAGYGTTFEFEEVGWEAVQKHINCNVVAHVKVAEWFLKQWKSRGKQATRGAIIFTSSVASYVPIEMLSELYGASKAYLSIFAGSFAIRTKKFGLDTLVIQPGPVTTRFSEVAKIGKDPLKKYFQRSPSSVSRLIFNALGKFTSIETGFFSVIVKALTRFLGKNLIVYVSQKTSPTTKKDK</sequence>
<comment type="similarity">
    <text evidence="1">Belongs to the short-chain dehydrogenases/reductases (SDR) family.</text>
</comment>
<dbReference type="Gene3D" id="3.40.50.720">
    <property type="entry name" value="NAD(P)-binding Rossmann-like Domain"/>
    <property type="match status" value="1"/>
</dbReference>
<dbReference type="PRINTS" id="PR00081">
    <property type="entry name" value="GDHRDH"/>
</dbReference>
<keyword evidence="2" id="KW-0560">Oxidoreductase</keyword>
<evidence type="ECO:0000313" key="4">
    <source>
        <dbReference type="EMBL" id="KAJ3443431.1"/>
    </source>
</evidence>
<dbReference type="AlphaFoldDB" id="A0AAV7ZN36"/>
<protein>
    <submittedName>
        <fullName evidence="4">Oxidoreductase short chain dehydrogenase/reductase family protein</fullName>
    </submittedName>
</protein>
<gene>
    <name evidence="4" type="ORF">M0812_09272</name>
</gene>
<dbReference type="InterPro" id="IPR020904">
    <property type="entry name" value="Sc_DH/Rdtase_CS"/>
</dbReference>
<dbReference type="PANTHER" id="PTHR42901:SF1">
    <property type="entry name" value="ALCOHOL DEHYDROGENASE"/>
    <property type="match status" value="1"/>
</dbReference>
<reference evidence="4" key="1">
    <citation type="submission" date="2022-08" db="EMBL/GenBank/DDBJ databases">
        <title>Novel sulphate-reducing endosymbionts in the free-living metamonad Anaeramoeba.</title>
        <authorList>
            <person name="Jerlstrom-Hultqvist J."/>
            <person name="Cepicka I."/>
            <person name="Gallot-Lavallee L."/>
            <person name="Salas-Leiva D."/>
            <person name="Curtis B.A."/>
            <person name="Zahonova K."/>
            <person name="Pipaliya S."/>
            <person name="Dacks J."/>
            <person name="Roger A.J."/>
        </authorList>
    </citation>
    <scope>NUCLEOTIDE SEQUENCE</scope>
    <source>
        <strain evidence="4">Busselton2</strain>
    </source>
</reference>
<evidence type="ECO:0000256" key="1">
    <source>
        <dbReference type="ARBA" id="ARBA00006484"/>
    </source>
</evidence>
<keyword evidence="3" id="KW-1133">Transmembrane helix</keyword>
<dbReference type="SUPFAM" id="SSF51735">
    <property type="entry name" value="NAD(P)-binding Rossmann-fold domains"/>
    <property type="match status" value="1"/>
</dbReference>
<evidence type="ECO:0000256" key="3">
    <source>
        <dbReference type="SAM" id="Phobius"/>
    </source>
</evidence>
<dbReference type="PROSITE" id="PS00061">
    <property type="entry name" value="ADH_SHORT"/>
    <property type="match status" value="1"/>
</dbReference>
<evidence type="ECO:0000256" key="2">
    <source>
        <dbReference type="ARBA" id="ARBA00023002"/>
    </source>
</evidence>
<feature type="transmembrane region" description="Helical" evidence="3">
    <location>
        <begin position="6"/>
        <end position="28"/>
    </location>
</feature>
<dbReference type="EMBL" id="JANTQA010000023">
    <property type="protein sequence ID" value="KAJ3443431.1"/>
    <property type="molecule type" value="Genomic_DNA"/>
</dbReference>
<proteinExistence type="inferred from homology"/>
<dbReference type="Pfam" id="PF00106">
    <property type="entry name" value="adh_short"/>
    <property type="match status" value="1"/>
</dbReference>